<evidence type="ECO:0000256" key="1">
    <source>
        <dbReference type="ARBA" id="ARBA00004651"/>
    </source>
</evidence>
<organism evidence="7 8">
    <name type="scientific">Acidovorax facilis</name>
    <dbReference type="NCBI Taxonomy" id="12917"/>
    <lineage>
        <taxon>Bacteria</taxon>
        <taxon>Pseudomonadati</taxon>
        <taxon>Pseudomonadota</taxon>
        <taxon>Betaproteobacteria</taxon>
        <taxon>Burkholderiales</taxon>
        <taxon>Comamonadaceae</taxon>
        <taxon>Acidovorax</taxon>
    </lineage>
</organism>
<evidence type="ECO:0000256" key="6">
    <source>
        <dbReference type="ARBA" id="ARBA00023136"/>
    </source>
</evidence>
<name>A0ABV8D3H6_9BURK</name>
<dbReference type="InterPro" id="IPR002758">
    <property type="entry name" value="Cation_antiport_E"/>
</dbReference>
<evidence type="ECO:0000256" key="4">
    <source>
        <dbReference type="ARBA" id="ARBA00022692"/>
    </source>
</evidence>
<dbReference type="Proteomes" id="UP001595693">
    <property type="component" value="Unassembled WGS sequence"/>
</dbReference>
<dbReference type="NCBIfam" id="NF006520">
    <property type="entry name" value="PRK08965.1-4"/>
    <property type="match status" value="1"/>
</dbReference>
<evidence type="ECO:0000313" key="8">
    <source>
        <dbReference type="Proteomes" id="UP001595693"/>
    </source>
</evidence>
<evidence type="ECO:0000313" key="7">
    <source>
        <dbReference type="EMBL" id="MFC3933026.1"/>
    </source>
</evidence>
<comment type="similarity">
    <text evidence="2">Belongs to the CPA3 antiporters (TC 2.A.63) subunit E family.</text>
</comment>
<dbReference type="PANTHER" id="PTHR34584">
    <property type="entry name" value="NA(+)/H(+) ANTIPORTER SUBUNIT E1"/>
    <property type="match status" value="1"/>
</dbReference>
<dbReference type="PANTHER" id="PTHR34584:SF1">
    <property type="entry name" value="NA(+)_H(+) ANTIPORTER SUBUNIT E1"/>
    <property type="match status" value="1"/>
</dbReference>
<sequence>MKPEPLPTSTSPRPFKRLVPAPLLSLALLGLWLLLNRSLSAGHFVLGSVLALAIPLLTAGLRPLPVRVRKPGAVLRLAFTVVADTTRSNLAVARLLLAPGRRRHPAGFVHIPLDVRDPNALAVLAMIVCITPGTAWAELSLDRSVLLLHVLELDDAATLIADVKRRYETPLMEIFE</sequence>
<comment type="caution">
    <text evidence="7">The sequence shown here is derived from an EMBL/GenBank/DDBJ whole genome shotgun (WGS) entry which is preliminary data.</text>
</comment>
<gene>
    <name evidence="7" type="ORF">ACFOW3_00095</name>
</gene>
<keyword evidence="6" id="KW-0472">Membrane</keyword>
<accession>A0ABV8D3H6</accession>
<keyword evidence="4" id="KW-0812">Transmembrane</keyword>
<keyword evidence="3" id="KW-1003">Cell membrane</keyword>
<keyword evidence="5" id="KW-1133">Transmembrane helix</keyword>
<evidence type="ECO:0000256" key="2">
    <source>
        <dbReference type="ARBA" id="ARBA00006228"/>
    </source>
</evidence>
<dbReference type="NCBIfam" id="NF006518">
    <property type="entry name" value="PRK08965.1-2"/>
    <property type="match status" value="1"/>
</dbReference>
<protein>
    <submittedName>
        <fullName evidence="7">Na+/H+ antiporter subunit E</fullName>
    </submittedName>
</protein>
<dbReference type="RefSeq" id="WP_055402531.1">
    <property type="nucleotide sequence ID" value="NZ_JAMXAX010000007.1"/>
</dbReference>
<dbReference type="PIRSF" id="PIRSF019239">
    <property type="entry name" value="MrpE"/>
    <property type="match status" value="1"/>
</dbReference>
<dbReference type="EMBL" id="JBHSAJ010000001">
    <property type="protein sequence ID" value="MFC3933026.1"/>
    <property type="molecule type" value="Genomic_DNA"/>
</dbReference>
<proteinExistence type="inferred from homology"/>
<comment type="subcellular location">
    <subcellularLocation>
        <location evidence="1">Cell membrane</location>
        <topology evidence="1">Multi-pass membrane protein</topology>
    </subcellularLocation>
</comment>
<reference evidence="8" key="1">
    <citation type="journal article" date="2019" name="Int. J. Syst. Evol. Microbiol.">
        <title>The Global Catalogue of Microorganisms (GCM) 10K type strain sequencing project: providing services to taxonomists for standard genome sequencing and annotation.</title>
        <authorList>
            <consortium name="The Broad Institute Genomics Platform"/>
            <consortium name="The Broad Institute Genome Sequencing Center for Infectious Disease"/>
            <person name="Wu L."/>
            <person name="Ma J."/>
        </authorList>
    </citation>
    <scope>NUCLEOTIDE SEQUENCE [LARGE SCALE GENOMIC DNA]</scope>
    <source>
        <strain evidence="8">CCUG 2113</strain>
    </source>
</reference>
<dbReference type="Pfam" id="PF01899">
    <property type="entry name" value="MNHE"/>
    <property type="match status" value="1"/>
</dbReference>
<evidence type="ECO:0000256" key="3">
    <source>
        <dbReference type="ARBA" id="ARBA00022475"/>
    </source>
</evidence>
<evidence type="ECO:0000256" key="5">
    <source>
        <dbReference type="ARBA" id="ARBA00022989"/>
    </source>
</evidence>
<keyword evidence="8" id="KW-1185">Reference proteome</keyword>